<dbReference type="Gene3D" id="3.40.50.150">
    <property type="entry name" value="Vaccinia Virus protein VP39"/>
    <property type="match status" value="1"/>
</dbReference>
<dbReference type="NCBIfam" id="TIGR00095">
    <property type="entry name" value="16S rRNA (guanine(966)-N(2))-methyltransferase RsmD"/>
    <property type="match status" value="1"/>
</dbReference>
<accession>A0ABX4I3X7</accession>
<feature type="region of interest" description="Disordered" evidence="3">
    <location>
        <begin position="23"/>
        <end position="46"/>
    </location>
</feature>
<keyword evidence="5" id="KW-1185">Reference proteome</keyword>
<dbReference type="InterPro" id="IPR029063">
    <property type="entry name" value="SAM-dependent_MTases_sf"/>
</dbReference>
<dbReference type="EMBL" id="LRFG02000002">
    <property type="protein sequence ID" value="PCO06214.1"/>
    <property type="molecule type" value="Genomic_DNA"/>
</dbReference>
<name>A0ABX4I3X7_9GAMM</name>
<dbReference type="CDD" id="cd02440">
    <property type="entry name" value="AdoMet_MTases"/>
    <property type="match status" value="1"/>
</dbReference>
<evidence type="ECO:0000256" key="3">
    <source>
        <dbReference type="SAM" id="MobiDB-lite"/>
    </source>
</evidence>
<protein>
    <submittedName>
        <fullName evidence="4">16S rRNA (Guanine(966)-N(2))-methyltransferase RsmD</fullName>
    </submittedName>
</protein>
<dbReference type="Proteomes" id="UP000218427">
    <property type="component" value="Unassembled WGS sequence"/>
</dbReference>
<dbReference type="Pfam" id="PF03602">
    <property type="entry name" value="Cons_hypoth95"/>
    <property type="match status" value="1"/>
</dbReference>
<dbReference type="InterPro" id="IPR004398">
    <property type="entry name" value="RNA_MeTrfase_RsmD"/>
</dbReference>
<sequence length="235" mass="25316">MSVSGCTAGGKALILAPLTKPDSQESVLSRSRAHKPSRRPVSTPSRVTSQLRIIGGEWRGRKLQFAPVEGLRPTGDRLRETLFNWLQFRLPGSRCLDLFAGSGALGLEALSRGAGAVDFVELNRQASQTLSNQLQLLECNRGRVHNCSAAQFLQGASGTPAPYDIAFIDPPFAGDLWTETLSGLAPLLAPGALVYVESPRDAVLTVPPSWQLEKEKRAGQVCMRLLKVGTNERAG</sequence>
<dbReference type="PANTHER" id="PTHR43542:SF1">
    <property type="entry name" value="METHYLTRANSFERASE"/>
    <property type="match status" value="1"/>
</dbReference>
<proteinExistence type="predicted"/>
<dbReference type="SUPFAM" id="SSF53335">
    <property type="entry name" value="S-adenosyl-L-methionine-dependent methyltransferases"/>
    <property type="match status" value="1"/>
</dbReference>
<organism evidence="4 5">
    <name type="scientific">Microbulbifer flavimaris</name>
    <dbReference type="NCBI Taxonomy" id="1781068"/>
    <lineage>
        <taxon>Bacteria</taxon>
        <taxon>Pseudomonadati</taxon>
        <taxon>Pseudomonadota</taxon>
        <taxon>Gammaproteobacteria</taxon>
        <taxon>Cellvibrionales</taxon>
        <taxon>Microbulbiferaceae</taxon>
        <taxon>Microbulbifer</taxon>
    </lineage>
</organism>
<evidence type="ECO:0000313" key="4">
    <source>
        <dbReference type="EMBL" id="PCO06214.1"/>
    </source>
</evidence>
<reference evidence="4" key="1">
    <citation type="submission" date="2017-08" db="EMBL/GenBank/DDBJ databases">
        <title>Microbulbifer marisrubri sp. nov., a halophilic alphaproteobacterium isolated from marine sediment of the Yellow Sea, China.</title>
        <authorList>
            <person name="Zhang G."/>
            <person name="Xiong Q."/>
        </authorList>
    </citation>
    <scope>NUCLEOTIDE SEQUENCE [LARGE SCALE GENOMIC DNA]</scope>
    <source>
        <strain evidence="4">WRN-8</strain>
    </source>
</reference>
<comment type="caution">
    <text evidence="4">The sequence shown here is derived from an EMBL/GenBank/DDBJ whole genome shotgun (WGS) entry which is preliminary data.</text>
</comment>
<dbReference type="PANTHER" id="PTHR43542">
    <property type="entry name" value="METHYLTRANSFERASE"/>
    <property type="match status" value="1"/>
</dbReference>
<evidence type="ECO:0000256" key="1">
    <source>
        <dbReference type="ARBA" id="ARBA00022603"/>
    </source>
</evidence>
<evidence type="ECO:0000256" key="2">
    <source>
        <dbReference type="ARBA" id="ARBA00022679"/>
    </source>
</evidence>
<keyword evidence="2" id="KW-0808">Transferase</keyword>
<gene>
    <name evidence="4" type="primary">rsmD</name>
    <name evidence="4" type="ORF">AWR36_008900</name>
</gene>
<evidence type="ECO:0000313" key="5">
    <source>
        <dbReference type="Proteomes" id="UP000218427"/>
    </source>
</evidence>
<keyword evidence="1" id="KW-0489">Methyltransferase</keyword>